<sequence length="186" mass="21666">MFFSHRSTRHHRLPAMYDELTLPSDYVLYQRVSLLSDIAVMVECGHPIDCAFDGRHFYYHCTGTEPTGADRIEWYCGRHRLGYADDIDRAVWTQTFRLLPKARRARTAYQRRSLLLATHALVKVSLSDPRCPVVEWIGHKRLGDRSFHTDHDRALAHRLKDRRVEAAASRHPLRRAANSLVNPFEM</sequence>
<keyword evidence="2" id="KW-1185">Reference proteome</keyword>
<reference evidence="1 2" key="1">
    <citation type="journal article" date="2009" name="Stand. Genomic Sci.">
        <title>Complete genome sequence of Stackebrandtia nassauensis type strain (LLR-40K-21).</title>
        <authorList>
            <person name="Munk C."/>
            <person name="Lapidus A."/>
            <person name="Copeland A."/>
            <person name="Jando M."/>
            <person name="Mayilraj S."/>
            <person name="Glavina Del Rio T."/>
            <person name="Nolan M."/>
            <person name="Chen F."/>
            <person name="Lucas S."/>
            <person name="Tice H."/>
            <person name="Cheng J.F."/>
            <person name="Han C."/>
            <person name="Detter J.C."/>
            <person name="Bruce D."/>
            <person name="Goodwin L."/>
            <person name="Chain P."/>
            <person name="Pitluck S."/>
            <person name="Goker M."/>
            <person name="Ovchinikova G."/>
            <person name="Pati A."/>
            <person name="Ivanova N."/>
            <person name="Mavromatis K."/>
            <person name="Chen A."/>
            <person name="Palaniappan K."/>
            <person name="Land M."/>
            <person name="Hauser L."/>
            <person name="Chang Y.J."/>
            <person name="Jeffries C.D."/>
            <person name="Bristow J."/>
            <person name="Eisen J.A."/>
            <person name="Markowitz V."/>
            <person name="Hugenholtz P."/>
            <person name="Kyrpides N.C."/>
            <person name="Klenk H.P."/>
        </authorList>
    </citation>
    <scope>NUCLEOTIDE SEQUENCE [LARGE SCALE GENOMIC DNA]</scope>
    <source>
        <strain evidence="2">DSM 44728 / CIP 108903 / NRRL B-16338 / NBRC 102104 / LLR-40K-21</strain>
    </source>
</reference>
<evidence type="ECO:0000313" key="1">
    <source>
        <dbReference type="EMBL" id="ADD45043.1"/>
    </source>
</evidence>
<gene>
    <name evidence="1" type="ordered locus">Snas_5411</name>
</gene>
<organism evidence="1 2">
    <name type="scientific">Stackebrandtia nassauensis (strain DSM 44728 / CIP 108903 / NRRL B-16338 / NBRC 102104 / LLR-40K-21)</name>
    <dbReference type="NCBI Taxonomy" id="446470"/>
    <lineage>
        <taxon>Bacteria</taxon>
        <taxon>Bacillati</taxon>
        <taxon>Actinomycetota</taxon>
        <taxon>Actinomycetes</taxon>
        <taxon>Glycomycetales</taxon>
        <taxon>Glycomycetaceae</taxon>
        <taxon>Stackebrandtia</taxon>
    </lineage>
</organism>
<protein>
    <submittedName>
        <fullName evidence="1">Uncharacterized protein</fullName>
    </submittedName>
</protein>
<dbReference type="KEGG" id="sna:Snas_5411"/>
<proteinExistence type="predicted"/>
<dbReference type="EMBL" id="CP001778">
    <property type="protein sequence ID" value="ADD45043.1"/>
    <property type="molecule type" value="Genomic_DNA"/>
</dbReference>
<evidence type="ECO:0000313" key="2">
    <source>
        <dbReference type="Proteomes" id="UP000000844"/>
    </source>
</evidence>
<dbReference type="STRING" id="446470.Snas_5411"/>
<name>D3PVS2_STANL</name>
<dbReference type="AlphaFoldDB" id="D3PVS2"/>
<dbReference type="Proteomes" id="UP000000844">
    <property type="component" value="Chromosome"/>
</dbReference>
<accession>D3PVS2</accession>
<dbReference type="HOGENOM" id="CLU_1453588_0_0_11"/>